<evidence type="ECO:0008006" key="4">
    <source>
        <dbReference type="Google" id="ProtNLM"/>
    </source>
</evidence>
<dbReference type="SUPFAM" id="SSF53756">
    <property type="entry name" value="UDP-Glycosyltransferase/glycogen phosphorylase"/>
    <property type="match status" value="1"/>
</dbReference>
<proteinExistence type="predicted"/>
<dbReference type="InterPro" id="IPR007152">
    <property type="entry name" value="DUF354"/>
</dbReference>
<dbReference type="HOGENOM" id="CLU_064233_0_0_2"/>
<evidence type="ECO:0000313" key="3">
    <source>
        <dbReference type="Proteomes" id="UP000033111"/>
    </source>
</evidence>
<name>A0A0E3PB44_9EURY</name>
<dbReference type="PANTHER" id="PTHR39662:SF1">
    <property type="entry name" value="DUF354 DOMAIN-CONTAINING PROTEIN"/>
    <property type="match status" value="1"/>
</dbReference>
<gene>
    <name evidence="2" type="ORF">MSSIT_3784</name>
</gene>
<organism evidence="2 3">
    <name type="scientific">Methanosarcina siciliae T4/M</name>
    <dbReference type="NCBI Taxonomy" id="1434120"/>
    <lineage>
        <taxon>Archaea</taxon>
        <taxon>Methanobacteriati</taxon>
        <taxon>Methanobacteriota</taxon>
        <taxon>Stenosarchaea group</taxon>
        <taxon>Methanomicrobia</taxon>
        <taxon>Methanosarcinales</taxon>
        <taxon>Methanosarcinaceae</taxon>
        <taxon>Methanosarcina</taxon>
    </lineage>
</organism>
<feature type="transmembrane region" description="Helical" evidence="1">
    <location>
        <begin position="5"/>
        <end position="21"/>
    </location>
</feature>
<dbReference type="Pfam" id="PF04007">
    <property type="entry name" value="DUF354"/>
    <property type="match status" value="1"/>
</dbReference>
<sequence length="380" mass="43829">MKIALFNIIIYFGMIILRIMIDMGHPAHVHLFKNVIWGLNKRGHSVLVTARNKEVTIDLLKAYNFEYISVGEIGSSKVDLILEWINRDYEILKIASKFNPDILMGMSNPCVAHVSWILRKKAILLDDSEITTFSHKITYPFANAICTPSLYKKDLGKKQVRYDGYHELAYLHPNYFTPDPSVLESFGIKESDKYVILRFVSWGANHDVGHRGLSLEDKRKAVHEIEKHGRVLITSEKPLPDDLEKYRISASPEKIHDLLFYSQVFFGDSQTMTTEAAILGTPAIRCNSFVGENDMSNFKELENKYGLIFNYRDPKKALEKAIELLHTSGLKEKWVDKKEQLLRDKIDVTGFITWFTENYPDSFPIMKENPNFQLQFKVVS</sequence>
<accession>A0A0E3PB44</accession>
<dbReference type="AlphaFoldDB" id="A0A0E3PB44"/>
<keyword evidence="1" id="KW-1133">Transmembrane helix</keyword>
<dbReference type="PIRSF" id="PIRSF005357">
    <property type="entry name" value="UCP005357"/>
    <property type="match status" value="1"/>
</dbReference>
<dbReference type="Gene3D" id="3.40.50.2000">
    <property type="entry name" value="Glycogen Phosphorylase B"/>
    <property type="match status" value="1"/>
</dbReference>
<dbReference type="Proteomes" id="UP000033111">
    <property type="component" value="Chromosome"/>
</dbReference>
<dbReference type="RefSeq" id="WP_231590107.1">
    <property type="nucleotide sequence ID" value="NZ_CP009506.1"/>
</dbReference>
<evidence type="ECO:0000256" key="1">
    <source>
        <dbReference type="SAM" id="Phobius"/>
    </source>
</evidence>
<dbReference type="PANTHER" id="PTHR39662">
    <property type="entry name" value="DUF354 DOMAIN-CONTAINING PROTEIN-RELATED"/>
    <property type="match status" value="1"/>
</dbReference>
<keyword evidence="3" id="KW-1185">Reference proteome</keyword>
<dbReference type="PATRIC" id="fig|1434120.4.peg.4902"/>
<reference evidence="2 3" key="1">
    <citation type="submission" date="2014-07" db="EMBL/GenBank/DDBJ databases">
        <title>Methanogenic archaea and the global carbon cycle.</title>
        <authorList>
            <person name="Henriksen J.R."/>
            <person name="Luke J."/>
            <person name="Reinhart S."/>
            <person name="Benedict M.N."/>
            <person name="Youngblut N.D."/>
            <person name="Metcalf M.E."/>
            <person name="Whitaker R.J."/>
            <person name="Metcalf W.W."/>
        </authorList>
    </citation>
    <scope>NUCLEOTIDE SEQUENCE [LARGE SCALE GENOMIC DNA]</scope>
    <source>
        <strain evidence="2 3">T4/M</strain>
    </source>
</reference>
<dbReference type="KEGG" id="msw:MSSIT_3784"/>
<dbReference type="EMBL" id="CP009506">
    <property type="protein sequence ID" value="AKB30503.1"/>
    <property type="molecule type" value="Genomic_DNA"/>
</dbReference>
<evidence type="ECO:0000313" key="2">
    <source>
        <dbReference type="EMBL" id="AKB30503.1"/>
    </source>
</evidence>
<keyword evidence="1" id="KW-0812">Transmembrane</keyword>
<keyword evidence="1" id="KW-0472">Membrane</keyword>
<protein>
    <recommendedName>
        <fullName evidence="4">DUF354 domain-containing protein</fullName>
    </recommendedName>
</protein>
<dbReference type="GeneID" id="24862736"/>